<gene>
    <name evidence="2" type="ORF">Zmor_014077</name>
</gene>
<feature type="region of interest" description="Disordered" evidence="1">
    <location>
        <begin position="1"/>
        <end position="22"/>
    </location>
</feature>
<organism evidence="2 3">
    <name type="scientific">Zophobas morio</name>
    <dbReference type="NCBI Taxonomy" id="2755281"/>
    <lineage>
        <taxon>Eukaryota</taxon>
        <taxon>Metazoa</taxon>
        <taxon>Ecdysozoa</taxon>
        <taxon>Arthropoda</taxon>
        <taxon>Hexapoda</taxon>
        <taxon>Insecta</taxon>
        <taxon>Pterygota</taxon>
        <taxon>Neoptera</taxon>
        <taxon>Endopterygota</taxon>
        <taxon>Coleoptera</taxon>
        <taxon>Polyphaga</taxon>
        <taxon>Cucujiformia</taxon>
        <taxon>Tenebrionidae</taxon>
        <taxon>Zophobas</taxon>
    </lineage>
</organism>
<name>A0AA38IFC3_9CUCU</name>
<evidence type="ECO:0000313" key="3">
    <source>
        <dbReference type="Proteomes" id="UP001168821"/>
    </source>
</evidence>
<protein>
    <submittedName>
        <fullName evidence="2">Uncharacterized protein</fullName>
    </submittedName>
</protein>
<dbReference type="EMBL" id="JALNTZ010000004">
    <property type="protein sequence ID" value="KAJ3654925.1"/>
    <property type="molecule type" value="Genomic_DNA"/>
</dbReference>
<reference evidence="2" key="1">
    <citation type="journal article" date="2023" name="G3 (Bethesda)">
        <title>Whole genome assemblies of Zophobas morio and Tenebrio molitor.</title>
        <authorList>
            <person name="Kaur S."/>
            <person name="Stinson S.A."/>
            <person name="diCenzo G.C."/>
        </authorList>
    </citation>
    <scope>NUCLEOTIDE SEQUENCE</scope>
    <source>
        <strain evidence="2">QUZm001</strain>
    </source>
</reference>
<proteinExistence type="predicted"/>
<sequence>MLHQNDPSLIHKDRQTLQLDTTHPEKVLPSACQSTYPISATFQATIEQIPITIVSLLSRTHIHTLSSAACRRQGSPLFSKSRELFMLTVETLPKFRHNTYGTYRWK</sequence>
<evidence type="ECO:0000313" key="2">
    <source>
        <dbReference type="EMBL" id="KAJ3654925.1"/>
    </source>
</evidence>
<dbReference type="AlphaFoldDB" id="A0AA38IFC3"/>
<dbReference type="Proteomes" id="UP001168821">
    <property type="component" value="Unassembled WGS sequence"/>
</dbReference>
<keyword evidence="3" id="KW-1185">Reference proteome</keyword>
<evidence type="ECO:0000256" key="1">
    <source>
        <dbReference type="SAM" id="MobiDB-lite"/>
    </source>
</evidence>
<accession>A0AA38IFC3</accession>
<comment type="caution">
    <text evidence="2">The sequence shown here is derived from an EMBL/GenBank/DDBJ whole genome shotgun (WGS) entry which is preliminary data.</text>
</comment>